<dbReference type="InParanoid" id="K1QPA1"/>
<comment type="subcellular location">
    <subcellularLocation>
        <location evidence="1">Nucleus</location>
    </subcellularLocation>
</comment>
<dbReference type="Pfam" id="PF02269">
    <property type="entry name" value="TFIID-18kDa"/>
    <property type="match status" value="1"/>
</dbReference>
<evidence type="ECO:0000256" key="4">
    <source>
        <dbReference type="ARBA" id="ARBA00023242"/>
    </source>
</evidence>
<proteinExistence type="predicted"/>
<dbReference type="SUPFAM" id="SSF47616">
    <property type="entry name" value="GST C-terminal domain-like"/>
    <property type="match status" value="1"/>
</dbReference>
<evidence type="ECO:0000256" key="2">
    <source>
        <dbReference type="ARBA" id="ARBA00023015"/>
    </source>
</evidence>
<dbReference type="Pfam" id="PF14497">
    <property type="entry name" value="GST_C_3"/>
    <property type="match status" value="1"/>
</dbReference>
<protein>
    <submittedName>
        <fullName evidence="6">Transcription initiation protein SPT3-like protein</fullName>
    </submittedName>
</protein>
<evidence type="ECO:0000256" key="3">
    <source>
        <dbReference type="ARBA" id="ARBA00023163"/>
    </source>
</evidence>
<dbReference type="EMBL" id="JH816513">
    <property type="protein sequence ID" value="EKC32919.1"/>
    <property type="molecule type" value="Genomic_DNA"/>
</dbReference>
<name>K1QPA1_MAGGI</name>
<feature type="compositionally biased region" description="Low complexity" evidence="5">
    <location>
        <begin position="273"/>
        <end position="294"/>
    </location>
</feature>
<dbReference type="Gene3D" id="1.20.1050.10">
    <property type="match status" value="1"/>
</dbReference>
<evidence type="ECO:0000313" key="6">
    <source>
        <dbReference type="EMBL" id="EKC32919.1"/>
    </source>
</evidence>
<dbReference type="InterPro" id="IPR010987">
    <property type="entry name" value="Glutathione-S-Trfase_C-like"/>
</dbReference>
<dbReference type="PROSITE" id="PS50405">
    <property type="entry name" value="GST_CTER"/>
    <property type="match status" value="1"/>
</dbReference>
<keyword evidence="4" id="KW-0539">Nucleus</keyword>
<dbReference type="InterPro" id="IPR036282">
    <property type="entry name" value="Glutathione-S-Trfase_C_sf"/>
</dbReference>
<evidence type="ECO:0000256" key="5">
    <source>
        <dbReference type="SAM" id="MobiDB-lite"/>
    </source>
</evidence>
<dbReference type="GO" id="GO:0005634">
    <property type="term" value="C:nucleus"/>
    <property type="evidence" value="ECO:0007669"/>
    <property type="project" value="UniProtKB-SubCell"/>
</dbReference>
<accession>K1QPA1</accession>
<organism evidence="6">
    <name type="scientific">Magallana gigas</name>
    <name type="common">Pacific oyster</name>
    <name type="synonym">Crassostrea gigas</name>
    <dbReference type="NCBI Taxonomy" id="29159"/>
    <lineage>
        <taxon>Eukaryota</taxon>
        <taxon>Metazoa</taxon>
        <taxon>Spiralia</taxon>
        <taxon>Lophotrochozoa</taxon>
        <taxon>Mollusca</taxon>
        <taxon>Bivalvia</taxon>
        <taxon>Autobranchia</taxon>
        <taxon>Pteriomorphia</taxon>
        <taxon>Ostreida</taxon>
        <taxon>Ostreoidea</taxon>
        <taxon>Ostreidae</taxon>
        <taxon>Magallana</taxon>
    </lineage>
</organism>
<keyword evidence="3" id="KW-0804">Transcription</keyword>
<dbReference type="InterPro" id="IPR004046">
    <property type="entry name" value="GST_C"/>
</dbReference>
<dbReference type="GO" id="GO:0003713">
    <property type="term" value="F:transcription coactivator activity"/>
    <property type="evidence" value="ECO:0007669"/>
    <property type="project" value="TreeGrafter"/>
</dbReference>
<gene>
    <name evidence="6" type="ORF">CGI_10010140</name>
</gene>
<dbReference type="HOGENOM" id="CLU_689385_0_0_1"/>
<reference evidence="6" key="1">
    <citation type="journal article" date="2012" name="Nature">
        <title>The oyster genome reveals stress adaptation and complexity of shell formation.</title>
        <authorList>
            <person name="Zhang G."/>
            <person name="Fang X."/>
            <person name="Guo X."/>
            <person name="Li L."/>
            <person name="Luo R."/>
            <person name="Xu F."/>
            <person name="Yang P."/>
            <person name="Zhang L."/>
            <person name="Wang X."/>
            <person name="Qi H."/>
            <person name="Xiong Z."/>
            <person name="Que H."/>
            <person name="Xie Y."/>
            <person name="Holland P.W."/>
            <person name="Paps J."/>
            <person name="Zhu Y."/>
            <person name="Wu F."/>
            <person name="Chen Y."/>
            <person name="Wang J."/>
            <person name="Peng C."/>
            <person name="Meng J."/>
            <person name="Yang L."/>
            <person name="Liu J."/>
            <person name="Wen B."/>
            <person name="Zhang N."/>
            <person name="Huang Z."/>
            <person name="Zhu Q."/>
            <person name="Feng Y."/>
            <person name="Mount A."/>
            <person name="Hedgecock D."/>
            <person name="Xu Z."/>
            <person name="Liu Y."/>
            <person name="Domazet-Loso T."/>
            <person name="Du Y."/>
            <person name="Sun X."/>
            <person name="Zhang S."/>
            <person name="Liu B."/>
            <person name="Cheng P."/>
            <person name="Jiang X."/>
            <person name="Li J."/>
            <person name="Fan D."/>
            <person name="Wang W."/>
            <person name="Fu W."/>
            <person name="Wang T."/>
            <person name="Wang B."/>
            <person name="Zhang J."/>
            <person name="Peng Z."/>
            <person name="Li Y."/>
            <person name="Li N."/>
            <person name="Wang J."/>
            <person name="Chen M."/>
            <person name="He Y."/>
            <person name="Tan F."/>
            <person name="Song X."/>
            <person name="Zheng Q."/>
            <person name="Huang R."/>
            <person name="Yang H."/>
            <person name="Du X."/>
            <person name="Chen L."/>
            <person name="Yang M."/>
            <person name="Gaffney P.M."/>
            <person name="Wang S."/>
            <person name="Luo L."/>
            <person name="She Z."/>
            <person name="Ming Y."/>
            <person name="Huang W."/>
            <person name="Zhang S."/>
            <person name="Huang B."/>
            <person name="Zhang Y."/>
            <person name="Qu T."/>
            <person name="Ni P."/>
            <person name="Miao G."/>
            <person name="Wang J."/>
            <person name="Wang Q."/>
            <person name="Steinberg C.E."/>
            <person name="Wang H."/>
            <person name="Li N."/>
            <person name="Qian L."/>
            <person name="Zhang G."/>
            <person name="Li Y."/>
            <person name="Yang H."/>
            <person name="Liu X."/>
            <person name="Wang J."/>
            <person name="Yin Y."/>
            <person name="Wang J."/>
        </authorList>
    </citation>
    <scope>NUCLEOTIDE SEQUENCE [LARGE SCALE GENOMIC DNA]</scope>
    <source>
        <strain evidence="6">05x7-T-G4-1.051#20</strain>
    </source>
</reference>
<sequence length="400" mass="44965">MIILDYNTSRRKFSKADPDQTLKVNPEGLDGVCSGVRLGLVADVASTRNSRFIGLEELLFLIRKDKVKLHRLIRYMDIKDQRSMALKGIGDEGEEEAGSEKPAQPMKKRRKICYDFLSSIDATGELVALFGEDGVDDIKKERMLRADLQTRYMDQKQYMEYCEARQSNFGRKYKIQRFKDWLLAGINIEIKPNHHAIELFSYFAYETVAQIVDMALLVKQDKKSLYGDPLTKEAPNVCINYYHQISAGSGIISPPPSTPGAVSPVQSPPATPTTPGSTLSLSSSSSSLSASLPKPKSKKRKKSGVGNALEISTAIQPEDIHEAMRRYHHCIGPFSSHIITFADYNLFDLLDIHLTLAPTCLDTFPALKSYHSRVLQRPGVQKRRNSQNFKDMKINFNGKE</sequence>
<dbReference type="InterPro" id="IPR003195">
    <property type="entry name" value="TFIID_TAF13"/>
</dbReference>
<keyword evidence="2" id="KW-0805">Transcription regulation</keyword>
<dbReference type="PANTHER" id="PTHR11380">
    <property type="entry name" value="TRANSCRIPTION INITIATION FACTOR TFIID/SUPT3-RELATED"/>
    <property type="match status" value="1"/>
</dbReference>
<feature type="region of interest" description="Disordered" evidence="5">
    <location>
        <begin position="256"/>
        <end position="310"/>
    </location>
</feature>
<dbReference type="PANTHER" id="PTHR11380:SF16">
    <property type="entry name" value="TRANSCRIPTION INITIATION PROTEIN SPT3 HOMOLOG"/>
    <property type="match status" value="1"/>
</dbReference>
<dbReference type="Gene3D" id="3.40.30.10">
    <property type="entry name" value="Glutaredoxin"/>
    <property type="match status" value="1"/>
</dbReference>
<evidence type="ECO:0000256" key="1">
    <source>
        <dbReference type="ARBA" id="ARBA00004123"/>
    </source>
</evidence>
<dbReference type="AlphaFoldDB" id="K1QPA1"/>
<dbReference type="GO" id="GO:0006366">
    <property type="term" value="P:transcription by RNA polymerase II"/>
    <property type="evidence" value="ECO:0007669"/>
    <property type="project" value="InterPro"/>
</dbReference>